<dbReference type="RefSeq" id="XP_066065692.1">
    <property type="nucleotide sequence ID" value="XM_066209595.1"/>
</dbReference>
<evidence type="ECO:0000256" key="1">
    <source>
        <dbReference type="SAM" id="MobiDB-lite"/>
    </source>
</evidence>
<sequence>MGASQSSAAHGEQFSPALIDSLSSRHEPVPPSSSADDIIRRRLAAEAAHIRSQEAEILHSISAALEKENLDKDKAGLNSDVLGRDIEEIRGKIERIREKKNREEEGVRLAREGVKHDHPDKPLDCWKQVDIFKTEVSKLEQAFVKSLQ</sequence>
<dbReference type="AlphaFoldDB" id="A0AAJ8LYB5"/>
<name>A0AAJ8LYB5_9TREE</name>
<dbReference type="Proteomes" id="UP000094043">
    <property type="component" value="Chromosome 1"/>
</dbReference>
<reference evidence="2" key="3">
    <citation type="submission" date="2024-01" db="EMBL/GenBank/DDBJ databases">
        <authorList>
            <person name="Coelho M.A."/>
            <person name="David-Palma M."/>
            <person name="Shea T."/>
            <person name="Sun S."/>
            <person name="Cuomo C.A."/>
            <person name="Heitman J."/>
        </authorList>
    </citation>
    <scope>NUCLEOTIDE SEQUENCE</scope>
    <source>
        <strain evidence="2">CBS 7841</strain>
    </source>
</reference>
<evidence type="ECO:0000313" key="2">
    <source>
        <dbReference type="EMBL" id="WVN84991.1"/>
    </source>
</evidence>
<evidence type="ECO:0000313" key="3">
    <source>
        <dbReference type="Proteomes" id="UP000094043"/>
    </source>
</evidence>
<dbReference type="Pfam" id="PF07956">
    <property type="entry name" value="DUF1690"/>
    <property type="match status" value="1"/>
</dbReference>
<gene>
    <name evidence="2" type="ORF">L203_100128</name>
</gene>
<reference evidence="2" key="2">
    <citation type="journal article" date="2022" name="Elife">
        <title>Obligate sexual reproduction of a homothallic fungus closely related to the Cryptococcus pathogenic species complex.</title>
        <authorList>
            <person name="Passer A.R."/>
            <person name="Clancey S.A."/>
            <person name="Shea T."/>
            <person name="David-Palma M."/>
            <person name="Averette A.F."/>
            <person name="Boekhout T."/>
            <person name="Porcel B.M."/>
            <person name="Nowrousian M."/>
            <person name="Cuomo C.A."/>
            <person name="Sun S."/>
            <person name="Heitman J."/>
            <person name="Coelho M.A."/>
        </authorList>
    </citation>
    <scope>NUCLEOTIDE SEQUENCE</scope>
    <source>
        <strain evidence="2">CBS 7841</strain>
    </source>
</reference>
<organism evidence="2 3">
    <name type="scientific">Cryptococcus depauperatus CBS 7841</name>
    <dbReference type="NCBI Taxonomy" id="1295531"/>
    <lineage>
        <taxon>Eukaryota</taxon>
        <taxon>Fungi</taxon>
        <taxon>Dikarya</taxon>
        <taxon>Basidiomycota</taxon>
        <taxon>Agaricomycotina</taxon>
        <taxon>Tremellomycetes</taxon>
        <taxon>Tremellales</taxon>
        <taxon>Cryptococcaceae</taxon>
        <taxon>Cryptococcus</taxon>
    </lineage>
</organism>
<dbReference type="GeneID" id="91084344"/>
<feature type="region of interest" description="Disordered" evidence="1">
    <location>
        <begin position="1"/>
        <end position="38"/>
    </location>
</feature>
<reference evidence="2" key="1">
    <citation type="submission" date="2016-06" db="EMBL/GenBank/DDBJ databases">
        <authorList>
            <person name="Cuomo C."/>
            <person name="Litvintseva A."/>
            <person name="Heitman J."/>
            <person name="Chen Y."/>
            <person name="Sun S."/>
            <person name="Springer D."/>
            <person name="Dromer F."/>
            <person name="Young S."/>
            <person name="Zeng Q."/>
            <person name="Chapman S."/>
            <person name="Gujja S."/>
            <person name="Saif S."/>
            <person name="Birren B."/>
        </authorList>
    </citation>
    <scope>NUCLEOTIDE SEQUENCE</scope>
    <source>
        <strain evidence="2">CBS 7841</strain>
    </source>
</reference>
<proteinExistence type="predicted"/>
<keyword evidence="3" id="KW-1185">Reference proteome</keyword>
<dbReference type="InterPro" id="IPR012471">
    <property type="entry name" value="DUF1690"/>
</dbReference>
<dbReference type="KEGG" id="cdep:91084344"/>
<feature type="region of interest" description="Disordered" evidence="1">
    <location>
        <begin position="101"/>
        <end position="120"/>
    </location>
</feature>
<accession>A0AAJ8LYB5</accession>
<protein>
    <submittedName>
        <fullName evidence="2">Uncharacterized protein</fullName>
    </submittedName>
</protein>
<dbReference type="EMBL" id="CP143784">
    <property type="protein sequence ID" value="WVN84991.1"/>
    <property type="molecule type" value="Genomic_DNA"/>
</dbReference>